<reference evidence="3 4" key="1">
    <citation type="journal article" date="2022" name="Genome Biol. Evol.">
        <title>Host diet, physiology and behaviors set the stage for Lachnospiraceae cladogenesis.</title>
        <authorList>
            <person name="Vera-Ponce De Leon A."/>
            <person name="Schneider M."/>
            <person name="Jahnes B.C."/>
            <person name="Sadowski V."/>
            <person name="Camuy-Velez L.A."/>
            <person name="Duan J."/>
            <person name="Sabree Z.L."/>
        </authorList>
    </citation>
    <scope>NUCLEOTIDE SEQUENCE [LARGE SCALE GENOMIC DNA]</scope>
    <source>
        <strain evidence="3 4">PAL227</strain>
    </source>
</reference>
<feature type="region of interest" description="Disordered" evidence="1">
    <location>
        <begin position="307"/>
        <end position="344"/>
    </location>
</feature>
<accession>A0ABT1EE00</accession>
<keyword evidence="2" id="KW-0732">Signal</keyword>
<evidence type="ECO:0000256" key="1">
    <source>
        <dbReference type="SAM" id="MobiDB-lite"/>
    </source>
</evidence>
<dbReference type="Proteomes" id="UP001523565">
    <property type="component" value="Unassembled WGS sequence"/>
</dbReference>
<organism evidence="3 4">
    <name type="scientific">Ohessyouella blattaphilus</name>
    <dbReference type="NCBI Taxonomy" id="2949333"/>
    <lineage>
        <taxon>Bacteria</taxon>
        <taxon>Bacillati</taxon>
        <taxon>Bacillota</taxon>
        <taxon>Clostridia</taxon>
        <taxon>Lachnospirales</taxon>
        <taxon>Lachnospiraceae</taxon>
        <taxon>Ohessyouella</taxon>
    </lineage>
</organism>
<evidence type="ECO:0000256" key="2">
    <source>
        <dbReference type="SAM" id="SignalP"/>
    </source>
</evidence>
<dbReference type="Gene3D" id="2.30.30.40">
    <property type="entry name" value="SH3 Domains"/>
    <property type="match status" value="1"/>
</dbReference>
<protein>
    <recommendedName>
        <fullName evidence="5">SH3 domain-containing protein</fullName>
    </recommendedName>
</protein>
<evidence type="ECO:0000313" key="4">
    <source>
        <dbReference type="Proteomes" id="UP001523565"/>
    </source>
</evidence>
<evidence type="ECO:0008006" key="5">
    <source>
        <dbReference type="Google" id="ProtNLM"/>
    </source>
</evidence>
<name>A0ABT1EE00_9FIRM</name>
<comment type="caution">
    <text evidence="3">The sequence shown here is derived from an EMBL/GenBank/DDBJ whole genome shotgun (WGS) entry which is preliminary data.</text>
</comment>
<feature type="chain" id="PRO_5045405676" description="SH3 domain-containing protein" evidence="2">
    <location>
        <begin position="19"/>
        <end position="344"/>
    </location>
</feature>
<feature type="signal peptide" evidence="2">
    <location>
        <begin position="1"/>
        <end position="18"/>
    </location>
</feature>
<dbReference type="RefSeq" id="WP_262067842.1">
    <property type="nucleotide sequence ID" value="NZ_JAMXOC010000001.1"/>
</dbReference>
<sequence length="344" mass="36780">MRKAKLLMVFALVLMVFATGCSKKEEAADKVPEELVVTQEETKEATKIEKEETIVGTLTHAAMNTMEIKTNEGTVLSFSIEDADLEFKNGIEEGHWVAVVYTGTITGTDTTGVRVIRVIDEGEHIDTAKSEMNINNVDEEVYATAGVHIRASYTADSEIVGSLAQGLGIRRTGVCDNGWSRVDFNGKDAYIYGEYLSQVAPAPTAAPAKVSGDQPSTPQTGDSGNSNPKPKPTSTPDAEQITSKAVVVDVQMGLLSVKIGDNDEPIIFDISDAKITSKNGIKDGNEVTIVYTGDLKDMDNVKVISVTDDDPNPSLAPRLTTGAGPQMEESSDVTDDAATKDTDN</sequence>
<feature type="compositionally biased region" description="Polar residues" evidence="1">
    <location>
        <begin position="213"/>
        <end position="242"/>
    </location>
</feature>
<evidence type="ECO:0000313" key="3">
    <source>
        <dbReference type="EMBL" id="MCP1108937.1"/>
    </source>
</evidence>
<keyword evidence="4" id="KW-1185">Reference proteome</keyword>
<gene>
    <name evidence="3" type="ORF">NK118_01570</name>
</gene>
<dbReference type="PROSITE" id="PS51257">
    <property type="entry name" value="PROKAR_LIPOPROTEIN"/>
    <property type="match status" value="1"/>
</dbReference>
<feature type="region of interest" description="Disordered" evidence="1">
    <location>
        <begin position="204"/>
        <end position="242"/>
    </location>
</feature>
<proteinExistence type="predicted"/>
<dbReference type="EMBL" id="JAMZFV010000001">
    <property type="protein sequence ID" value="MCP1108937.1"/>
    <property type="molecule type" value="Genomic_DNA"/>
</dbReference>